<evidence type="ECO:0000313" key="2">
    <source>
        <dbReference type="Ensembl" id="ENSSFOP00015004353.1"/>
    </source>
</evidence>
<dbReference type="PANTHER" id="PTHR23186:SF3">
    <property type="entry name" value="RETINOIC ACID-INDUCED PROTEIN 2"/>
    <property type="match status" value="1"/>
</dbReference>
<dbReference type="KEGG" id="sfm:108933175"/>
<evidence type="ECO:0000313" key="3">
    <source>
        <dbReference type="Proteomes" id="UP000694397"/>
    </source>
</evidence>
<keyword evidence="3" id="KW-1185">Reference proteome</keyword>
<dbReference type="OrthoDB" id="9936033at2759"/>
<organism evidence="2 3">
    <name type="scientific">Scleropages formosus</name>
    <name type="common">Asian bonytongue</name>
    <name type="synonym">Osteoglossum formosum</name>
    <dbReference type="NCBI Taxonomy" id="113540"/>
    <lineage>
        <taxon>Eukaryota</taxon>
        <taxon>Metazoa</taxon>
        <taxon>Chordata</taxon>
        <taxon>Craniata</taxon>
        <taxon>Vertebrata</taxon>
        <taxon>Euteleostomi</taxon>
        <taxon>Actinopterygii</taxon>
        <taxon>Neopterygii</taxon>
        <taxon>Teleostei</taxon>
        <taxon>Osteoglossocephala</taxon>
        <taxon>Osteoglossomorpha</taxon>
        <taxon>Osteoglossiformes</taxon>
        <taxon>Osteoglossidae</taxon>
        <taxon>Scleropages</taxon>
    </lineage>
</organism>
<dbReference type="GeneTree" id="ENSGT00940000154164"/>
<dbReference type="Ensembl" id="ENSSFOT00015004421.2">
    <property type="protein sequence ID" value="ENSSFOP00015004353.1"/>
    <property type="gene ID" value="ENSSFOG00015002860.2"/>
</dbReference>
<accession>A0A8C9UYS4</accession>
<gene>
    <name evidence="2" type="primary">RAI2</name>
</gene>
<sequence>MENGQPGLPLDTASPPAPVNGGGRGATVGEGTAKLENAITQLITAEAWNLNTSGLARKPLSPLVAVPAPSLLGSTAGAEPQGGMALKVAATVLQPICLGESPVVLPIHLQMAGSGAPPLGPAANASYLMAGQGPVSLPLVLEQQVFQHLSSPSLQQGAPCPAASLQNGTLCQNTSLPFTQPQPLDQKSSGQPQDPGVLPLLQNPAFAAILQDLFPLQNNLNSSACHTAASTPTDHFSSTFFPPPPPLVHPYSSPLSPLVPPATLLVPYPIIVPLPVPLPVPIPVPIPIPQNADSKVFVDPPKPTCTLSKGTQTNAKETTGPVRLLQSAAPSPPFPAEGEVLDLSVKVLPVQTKQEVPLQQDSVLDLSVASRRKACVQSFLSREPPGACRPAQDAGSAALSLEVLRPMECAQKLDSKLLSGLASLEFSRQHKWVVDGSGRQGGEPKGSGGGGNFEIVSTSQTAKVIVSVKDAMPAIFCGKLKGLSGVSTKNFSIKHDANQEAVLQQCFSARAPGELRGPTEALKKTSKNRAIKLKKVNSQEIHLLPIKKQRLAAFFPRK</sequence>
<feature type="region of interest" description="Disordered" evidence="1">
    <location>
        <begin position="1"/>
        <end position="29"/>
    </location>
</feature>
<reference evidence="2" key="2">
    <citation type="submission" date="2025-08" db="UniProtKB">
        <authorList>
            <consortium name="Ensembl"/>
        </authorList>
    </citation>
    <scope>IDENTIFICATION</scope>
</reference>
<evidence type="ECO:0000256" key="1">
    <source>
        <dbReference type="SAM" id="MobiDB-lite"/>
    </source>
</evidence>
<reference evidence="2" key="3">
    <citation type="submission" date="2025-09" db="UniProtKB">
        <authorList>
            <consortium name="Ensembl"/>
        </authorList>
    </citation>
    <scope>IDENTIFICATION</scope>
</reference>
<dbReference type="GeneID" id="108933175"/>
<feature type="compositionally biased region" description="Polar residues" evidence="1">
    <location>
        <begin position="174"/>
        <end position="192"/>
    </location>
</feature>
<dbReference type="InterPro" id="IPR026092">
    <property type="entry name" value="RAI2/SOBP"/>
</dbReference>
<name>A0A8C9UYS4_SCLFO</name>
<dbReference type="AlphaFoldDB" id="A0A8C9UYS4"/>
<protein>
    <submittedName>
        <fullName evidence="2">Retinoic acid induced 2</fullName>
    </submittedName>
</protein>
<feature type="region of interest" description="Disordered" evidence="1">
    <location>
        <begin position="174"/>
        <end position="197"/>
    </location>
</feature>
<dbReference type="Proteomes" id="UP000694397">
    <property type="component" value="Chromosome 1"/>
</dbReference>
<proteinExistence type="predicted"/>
<dbReference type="GO" id="GO:0005634">
    <property type="term" value="C:nucleus"/>
    <property type="evidence" value="ECO:0007669"/>
    <property type="project" value="TreeGrafter"/>
</dbReference>
<dbReference type="Pfam" id="PF15279">
    <property type="entry name" value="SOBP"/>
    <property type="match status" value="1"/>
</dbReference>
<dbReference type="PANTHER" id="PTHR23186">
    <property type="entry name" value="RETINOIC ACID-INDUCED PROTEIN 2"/>
    <property type="match status" value="1"/>
</dbReference>
<reference evidence="2 3" key="1">
    <citation type="submission" date="2019-04" db="EMBL/GenBank/DDBJ databases">
        <authorList>
            <consortium name="Wellcome Sanger Institute Data Sharing"/>
        </authorList>
    </citation>
    <scope>NUCLEOTIDE SEQUENCE [LARGE SCALE GENOMIC DNA]</scope>
</reference>
<dbReference type="GO" id="GO:0048513">
    <property type="term" value="P:animal organ development"/>
    <property type="evidence" value="ECO:0007669"/>
    <property type="project" value="TreeGrafter"/>
</dbReference>